<dbReference type="EMBL" id="CP001331">
    <property type="protein sequence ID" value="ACO66893.1"/>
    <property type="molecule type" value="Genomic_DNA"/>
</dbReference>
<sequence length="301" mass="30516">MEGALHYQNVPAPRGPSQRAKSSTYPTNSMYARAQETMLKMRDMAKDGMAKAAKTAKQGMASIERSINAPPAWSAAAASSRPGTQGQRTAVGVNPPGFNGDSTVNGALDNDVAIAERLQGAEAAAEMLFEMRAANDGNPTPEEAEMLSELRAVCEQHLNVLARSVERGAGLISESLLMKCIEVAESLVSAIGDGEKPGVDASGGGGVGGYSPPGSGAGDAPGGDETAVVDLLGGLDVNASEAPSPAARPGEDGRPATAAEEEAMIAAAIAASLAEGGDEQKPPPTTQQQAPQPATGNLIDI</sequence>
<feature type="compositionally biased region" description="Low complexity" evidence="1">
    <location>
        <begin position="264"/>
        <end position="275"/>
    </location>
</feature>
<protein>
    <submittedName>
        <fullName evidence="2">Uncharacterized protein</fullName>
    </submittedName>
</protein>
<evidence type="ECO:0000313" key="3">
    <source>
        <dbReference type="Proteomes" id="UP000002009"/>
    </source>
</evidence>
<dbReference type="InterPro" id="IPR003903">
    <property type="entry name" value="UIM_dom"/>
</dbReference>
<feature type="region of interest" description="Disordered" evidence="1">
    <location>
        <begin position="1"/>
        <end position="25"/>
    </location>
</feature>
<dbReference type="PROSITE" id="PS50330">
    <property type="entry name" value="UIM"/>
    <property type="match status" value="1"/>
</dbReference>
<name>C1EFQ8_MICCC</name>
<dbReference type="AlphaFoldDB" id="C1EFQ8"/>
<dbReference type="OrthoDB" id="10683604at2759"/>
<reference evidence="2 3" key="1">
    <citation type="journal article" date="2009" name="Science">
        <title>Green evolution and dynamic adaptations revealed by genomes of the marine picoeukaryotes Micromonas.</title>
        <authorList>
            <person name="Worden A.Z."/>
            <person name="Lee J.H."/>
            <person name="Mock T."/>
            <person name="Rouze P."/>
            <person name="Simmons M.P."/>
            <person name="Aerts A.L."/>
            <person name="Allen A.E."/>
            <person name="Cuvelier M.L."/>
            <person name="Derelle E."/>
            <person name="Everett M.V."/>
            <person name="Foulon E."/>
            <person name="Grimwood J."/>
            <person name="Gundlach H."/>
            <person name="Henrissat B."/>
            <person name="Napoli C."/>
            <person name="McDonald S.M."/>
            <person name="Parker M.S."/>
            <person name="Rombauts S."/>
            <person name="Salamov A."/>
            <person name="Von Dassow P."/>
            <person name="Badger J.H."/>
            <person name="Coutinho P.M."/>
            <person name="Demir E."/>
            <person name="Dubchak I."/>
            <person name="Gentemann C."/>
            <person name="Eikrem W."/>
            <person name="Gready J.E."/>
            <person name="John U."/>
            <person name="Lanier W."/>
            <person name="Lindquist E.A."/>
            <person name="Lucas S."/>
            <person name="Mayer K.F."/>
            <person name="Moreau H."/>
            <person name="Not F."/>
            <person name="Otillar R."/>
            <person name="Panaud O."/>
            <person name="Pangilinan J."/>
            <person name="Paulsen I."/>
            <person name="Piegu B."/>
            <person name="Poliakov A."/>
            <person name="Robbens S."/>
            <person name="Schmutz J."/>
            <person name="Toulza E."/>
            <person name="Wyss T."/>
            <person name="Zelensky A."/>
            <person name="Zhou K."/>
            <person name="Armbrust E.V."/>
            <person name="Bhattacharya D."/>
            <person name="Goodenough U.W."/>
            <person name="Van de Peer Y."/>
            <person name="Grigoriev I.V."/>
        </authorList>
    </citation>
    <scope>NUCLEOTIDE SEQUENCE [LARGE SCALE GENOMIC DNA]</scope>
    <source>
        <strain evidence="3">RCC299 / NOUM17</strain>
    </source>
</reference>
<proteinExistence type="predicted"/>
<evidence type="ECO:0000256" key="1">
    <source>
        <dbReference type="SAM" id="MobiDB-lite"/>
    </source>
</evidence>
<feature type="compositionally biased region" description="Low complexity" evidence="1">
    <location>
        <begin position="286"/>
        <end position="295"/>
    </location>
</feature>
<dbReference type="Proteomes" id="UP000002009">
    <property type="component" value="Chromosome 13"/>
</dbReference>
<feature type="compositionally biased region" description="Gly residues" evidence="1">
    <location>
        <begin position="201"/>
        <end position="221"/>
    </location>
</feature>
<evidence type="ECO:0000313" key="2">
    <source>
        <dbReference type="EMBL" id="ACO66893.1"/>
    </source>
</evidence>
<dbReference type="InParanoid" id="C1EFQ8"/>
<gene>
    <name evidence="2" type="ORF">MICPUN_63366</name>
</gene>
<dbReference type="KEGG" id="mis:MICPUN_63366"/>
<feature type="region of interest" description="Disordered" evidence="1">
    <location>
        <begin position="193"/>
        <end position="301"/>
    </location>
</feature>
<accession>C1EFQ8</accession>
<organism evidence="2 3">
    <name type="scientific">Micromonas commoda (strain RCC299 / NOUM17 / CCMP2709)</name>
    <name type="common">Picoplanktonic green alga</name>
    <dbReference type="NCBI Taxonomy" id="296587"/>
    <lineage>
        <taxon>Eukaryota</taxon>
        <taxon>Viridiplantae</taxon>
        <taxon>Chlorophyta</taxon>
        <taxon>Mamiellophyceae</taxon>
        <taxon>Mamiellales</taxon>
        <taxon>Mamiellaceae</taxon>
        <taxon>Micromonas</taxon>
    </lineage>
</organism>
<keyword evidence="3" id="KW-1185">Reference proteome</keyword>
<dbReference type="GeneID" id="8248314"/>
<dbReference type="RefSeq" id="XP_002505635.1">
    <property type="nucleotide sequence ID" value="XM_002505589.1"/>
</dbReference>